<protein>
    <submittedName>
        <fullName evidence="9">Unannotated protein</fullName>
    </submittedName>
</protein>
<evidence type="ECO:0000256" key="3">
    <source>
        <dbReference type="ARBA" id="ARBA00022475"/>
    </source>
</evidence>
<dbReference type="GO" id="GO:0005886">
    <property type="term" value="C:plasma membrane"/>
    <property type="evidence" value="ECO:0007669"/>
    <property type="project" value="UniProtKB-SubCell"/>
</dbReference>
<evidence type="ECO:0000256" key="1">
    <source>
        <dbReference type="ARBA" id="ARBA00004651"/>
    </source>
</evidence>
<keyword evidence="4 7" id="KW-0812">Transmembrane</keyword>
<dbReference type="GO" id="GO:0055085">
    <property type="term" value="P:transmembrane transport"/>
    <property type="evidence" value="ECO:0007669"/>
    <property type="project" value="InterPro"/>
</dbReference>
<feature type="domain" description="ABC transmembrane type-1" evidence="8">
    <location>
        <begin position="1"/>
        <end position="98"/>
    </location>
</feature>
<dbReference type="PANTHER" id="PTHR43744:SF3">
    <property type="entry name" value="LACTOSE TRANSPORT SYSTEM PERMEASE PROTEIN LACG"/>
    <property type="match status" value="1"/>
</dbReference>
<dbReference type="InterPro" id="IPR000515">
    <property type="entry name" value="MetI-like"/>
</dbReference>
<dbReference type="InterPro" id="IPR035906">
    <property type="entry name" value="MetI-like_sf"/>
</dbReference>
<accession>A0A6J7U2L8</accession>
<organism evidence="9">
    <name type="scientific">freshwater metagenome</name>
    <dbReference type="NCBI Taxonomy" id="449393"/>
    <lineage>
        <taxon>unclassified sequences</taxon>
        <taxon>metagenomes</taxon>
        <taxon>ecological metagenomes</taxon>
    </lineage>
</organism>
<feature type="transmembrane region" description="Helical" evidence="7">
    <location>
        <begin position="67"/>
        <end position="90"/>
    </location>
</feature>
<evidence type="ECO:0000259" key="8">
    <source>
        <dbReference type="PROSITE" id="PS50928"/>
    </source>
</evidence>
<evidence type="ECO:0000313" key="9">
    <source>
        <dbReference type="EMBL" id="CAB5060654.1"/>
    </source>
</evidence>
<evidence type="ECO:0000256" key="2">
    <source>
        <dbReference type="ARBA" id="ARBA00022448"/>
    </source>
</evidence>
<keyword evidence="5 7" id="KW-1133">Transmembrane helix</keyword>
<dbReference type="Gene3D" id="1.10.3720.10">
    <property type="entry name" value="MetI-like"/>
    <property type="match status" value="1"/>
</dbReference>
<dbReference type="PROSITE" id="PS50928">
    <property type="entry name" value="ABC_TM1"/>
    <property type="match status" value="1"/>
</dbReference>
<evidence type="ECO:0000256" key="6">
    <source>
        <dbReference type="ARBA" id="ARBA00023136"/>
    </source>
</evidence>
<keyword evidence="2" id="KW-0813">Transport</keyword>
<evidence type="ECO:0000256" key="5">
    <source>
        <dbReference type="ARBA" id="ARBA00022989"/>
    </source>
</evidence>
<gene>
    <name evidence="9" type="ORF">UFOPK4366_00295</name>
</gene>
<keyword evidence="6 7" id="KW-0472">Membrane</keyword>
<evidence type="ECO:0000256" key="4">
    <source>
        <dbReference type="ARBA" id="ARBA00022692"/>
    </source>
</evidence>
<keyword evidence="3" id="KW-1003">Cell membrane</keyword>
<dbReference type="PANTHER" id="PTHR43744">
    <property type="entry name" value="ABC TRANSPORTER PERMEASE PROTEIN MG189-RELATED-RELATED"/>
    <property type="match status" value="1"/>
</dbReference>
<dbReference type="EMBL" id="CAFBQS010000031">
    <property type="protein sequence ID" value="CAB5060654.1"/>
    <property type="molecule type" value="Genomic_DNA"/>
</dbReference>
<dbReference type="Pfam" id="PF00528">
    <property type="entry name" value="BPD_transp_1"/>
    <property type="match status" value="1"/>
</dbReference>
<proteinExistence type="predicted"/>
<comment type="subcellular location">
    <subcellularLocation>
        <location evidence="1">Cell membrane</location>
        <topology evidence="1">Multi-pass membrane protein</topology>
    </subcellularLocation>
</comment>
<dbReference type="AlphaFoldDB" id="A0A6J7U2L8"/>
<evidence type="ECO:0000256" key="7">
    <source>
        <dbReference type="SAM" id="Phobius"/>
    </source>
</evidence>
<dbReference type="SUPFAM" id="SSF161098">
    <property type="entry name" value="MetI-like"/>
    <property type="match status" value="1"/>
</dbReference>
<sequence length="107" mass="11793">MPREILESARLDGLSEWGVFLRLALRMSWPLWSLLIFFSFIVLWNSYQLPLMLLNSPEFFPLPVGLGLGLSTGNALVGVLLIVPAIFVFIGSQRSLARGIFGGSVKG</sequence>
<feature type="transmembrane region" description="Helical" evidence="7">
    <location>
        <begin position="29"/>
        <end position="47"/>
    </location>
</feature>
<name>A0A6J7U2L8_9ZZZZ</name>
<reference evidence="9" key="1">
    <citation type="submission" date="2020-05" db="EMBL/GenBank/DDBJ databases">
        <authorList>
            <person name="Chiriac C."/>
            <person name="Salcher M."/>
            <person name="Ghai R."/>
            <person name="Kavagutti S V."/>
        </authorList>
    </citation>
    <scope>NUCLEOTIDE SEQUENCE</scope>
</reference>